<organism evidence="3 4">
    <name type="scientific">Mycena metata</name>
    <dbReference type="NCBI Taxonomy" id="1033252"/>
    <lineage>
        <taxon>Eukaryota</taxon>
        <taxon>Fungi</taxon>
        <taxon>Dikarya</taxon>
        <taxon>Basidiomycota</taxon>
        <taxon>Agaricomycotina</taxon>
        <taxon>Agaricomycetes</taxon>
        <taxon>Agaricomycetidae</taxon>
        <taxon>Agaricales</taxon>
        <taxon>Marasmiineae</taxon>
        <taxon>Mycenaceae</taxon>
        <taxon>Mycena</taxon>
    </lineage>
</organism>
<dbReference type="EMBL" id="JARKIB010000011">
    <property type="protein sequence ID" value="KAJ7775165.1"/>
    <property type="molecule type" value="Genomic_DNA"/>
</dbReference>
<dbReference type="InterPro" id="IPR051870">
    <property type="entry name" value="Elongin-A_domain"/>
</dbReference>
<sequence length="338" mass="37769">MSPPHDRIPSLVQYCQRVASLHVDAISSLGDELRYDLVKPILERCTVDQLLRLEEGSPYLTKETPEIWKNLSFERYPLAAERYNRGDLEEPESWKTQYFVLVEEETERIEQAGIKIRRQRQEAEDRKKEQEIKITTQLPPAKRRWGVPVQPKTLFQKTRLETSRIQKSVFAPPMLPPMPSGGKNYRVLAPGKPDLLPPPPSGMVSPRVTVTTVVHRVPTTGAFPPKLPVKRQSSHKSVPPLPLPSTSSLSSPSRGNSGGLTSASKPRLPSSSSVSPLASLSSASVSTQTSTEPPLKKPRTVEYPPIASESRPSRSPIKRDPMASLFLPKHRAYSQRIK</sequence>
<dbReference type="Pfam" id="PF06881">
    <property type="entry name" value="Elongin_A"/>
    <property type="match status" value="1"/>
</dbReference>
<name>A0AAD7JZQ8_9AGAR</name>
<feature type="compositionally biased region" description="Low complexity" evidence="2">
    <location>
        <begin position="244"/>
        <end position="253"/>
    </location>
</feature>
<evidence type="ECO:0000256" key="1">
    <source>
        <dbReference type="SAM" id="Coils"/>
    </source>
</evidence>
<dbReference type="GO" id="GO:0006368">
    <property type="term" value="P:transcription elongation by RNA polymerase II"/>
    <property type="evidence" value="ECO:0007669"/>
    <property type="project" value="InterPro"/>
</dbReference>
<keyword evidence="4" id="KW-1185">Reference proteome</keyword>
<protein>
    <submittedName>
        <fullName evidence="3">RNA polymerase II transcription factor SIII subunit A-domain-containing protein</fullName>
    </submittedName>
</protein>
<proteinExistence type="predicted"/>
<comment type="caution">
    <text evidence="3">The sequence shown here is derived from an EMBL/GenBank/DDBJ whole genome shotgun (WGS) entry which is preliminary data.</text>
</comment>
<dbReference type="Proteomes" id="UP001215598">
    <property type="component" value="Unassembled WGS sequence"/>
</dbReference>
<evidence type="ECO:0000313" key="3">
    <source>
        <dbReference type="EMBL" id="KAJ7775165.1"/>
    </source>
</evidence>
<dbReference type="PANTHER" id="PTHR15141:SF76">
    <property type="entry name" value="TRANSCRIPTION ELONGATION FACTOR B POLYPEPTIDE 3"/>
    <property type="match status" value="1"/>
</dbReference>
<reference evidence="3" key="1">
    <citation type="submission" date="2023-03" db="EMBL/GenBank/DDBJ databases">
        <title>Massive genome expansion in bonnet fungi (Mycena s.s.) driven by repeated elements and novel gene families across ecological guilds.</title>
        <authorList>
            <consortium name="Lawrence Berkeley National Laboratory"/>
            <person name="Harder C.B."/>
            <person name="Miyauchi S."/>
            <person name="Viragh M."/>
            <person name="Kuo A."/>
            <person name="Thoen E."/>
            <person name="Andreopoulos B."/>
            <person name="Lu D."/>
            <person name="Skrede I."/>
            <person name="Drula E."/>
            <person name="Henrissat B."/>
            <person name="Morin E."/>
            <person name="Kohler A."/>
            <person name="Barry K."/>
            <person name="LaButti K."/>
            <person name="Morin E."/>
            <person name="Salamov A."/>
            <person name="Lipzen A."/>
            <person name="Mereny Z."/>
            <person name="Hegedus B."/>
            <person name="Baldrian P."/>
            <person name="Stursova M."/>
            <person name="Weitz H."/>
            <person name="Taylor A."/>
            <person name="Grigoriev I.V."/>
            <person name="Nagy L.G."/>
            <person name="Martin F."/>
            <person name="Kauserud H."/>
        </authorList>
    </citation>
    <scope>NUCLEOTIDE SEQUENCE</scope>
    <source>
        <strain evidence="3">CBHHK182m</strain>
    </source>
</reference>
<dbReference type="PANTHER" id="PTHR15141">
    <property type="entry name" value="TRANSCRIPTION ELONGATION FACTOR B POLYPEPTIDE 3"/>
    <property type="match status" value="1"/>
</dbReference>
<feature type="compositionally biased region" description="Low complexity" evidence="2">
    <location>
        <begin position="261"/>
        <end position="290"/>
    </location>
</feature>
<accession>A0AAD7JZQ8</accession>
<feature type="coiled-coil region" evidence="1">
    <location>
        <begin position="102"/>
        <end position="129"/>
    </location>
</feature>
<dbReference type="GO" id="GO:0070449">
    <property type="term" value="C:elongin complex"/>
    <property type="evidence" value="ECO:0007669"/>
    <property type="project" value="InterPro"/>
</dbReference>
<dbReference type="Gene3D" id="6.10.250.3180">
    <property type="match status" value="1"/>
</dbReference>
<keyword evidence="1" id="KW-0175">Coiled coil</keyword>
<feature type="compositionally biased region" description="Basic residues" evidence="2">
    <location>
        <begin position="328"/>
        <end position="338"/>
    </location>
</feature>
<gene>
    <name evidence="3" type="ORF">B0H16DRAFT_1684750</name>
</gene>
<dbReference type="InterPro" id="IPR010684">
    <property type="entry name" value="RNA_pol_II_trans_fac_SIII_A"/>
</dbReference>
<dbReference type="AlphaFoldDB" id="A0AAD7JZQ8"/>
<evidence type="ECO:0000313" key="4">
    <source>
        <dbReference type="Proteomes" id="UP001215598"/>
    </source>
</evidence>
<evidence type="ECO:0000256" key="2">
    <source>
        <dbReference type="SAM" id="MobiDB-lite"/>
    </source>
</evidence>
<feature type="region of interest" description="Disordered" evidence="2">
    <location>
        <begin position="219"/>
        <end position="338"/>
    </location>
</feature>